<dbReference type="CDD" id="cd12797">
    <property type="entry name" value="M23_peptidase"/>
    <property type="match status" value="1"/>
</dbReference>
<feature type="domain" description="M23ase beta-sheet core" evidence="4">
    <location>
        <begin position="278"/>
        <end position="366"/>
    </location>
</feature>
<dbReference type="RefSeq" id="WP_044349418.1">
    <property type="nucleotide sequence ID" value="NZ_AZAC01000016.1"/>
</dbReference>
<reference evidence="5 6" key="1">
    <citation type="submission" date="2013-11" db="EMBL/GenBank/DDBJ databases">
        <title>Metagenomic analysis of a methanogenic consortium involved in long chain n-alkane degradation.</title>
        <authorList>
            <person name="Davidova I.A."/>
            <person name="Callaghan A.V."/>
            <person name="Wawrik B."/>
            <person name="Pruitt S."/>
            <person name="Marks C."/>
            <person name="Duncan K.E."/>
            <person name="Suflita J.M."/>
        </authorList>
    </citation>
    <scope>NUCLEOTIDE SEQUENCE [LARGE SCALE GENOMIC DNA]</scope>
    <source>
        <strain evidence="5 6">SPR</strain>
    </source>
</reference>
<keyword evidence="2" id="KW-0175">Coiled coil</keyword>
<dbReference type="PANTHER" id="PTHR21666:SF289">
    <property type="entry name" value="L-ALA--D-GLU ENDOPEPTIDASE"/>
    <property type="match status" value="1"/>
</dbReference>
<dbReference type="OrthoDB" id="9784703at2"/>
<evidence type="ECO:0000256" key="1">
    <source>
        <dbReference type="ARBA" id="ARBA00022729"/>
    </source>
</evidence>
<evidence type="ECO:0000313" key="5">
    <source>
        <dbReference type="EMBL" id="KIX13424.1"/>
    </source>
</evidence>
<protein>
    <recommendedName>
        <fullName evidence="4">M23ase beta-sheet core domain-containing protein</fullName>
    </recommendedName>
</protein>
<evidence type="ECO:0000256" key="2">
    <source>
        <dbReference type="SAM" id="Coils"/>
    </source>
</evidence>
<feature type="chain" id="PRO_5002245099" description="M23ase beta-sheet core domain-containing protein" evidence="3">
    <location>
        <begin position="22"/>
        <end position="374"/>
    </location>
</feature>
<dbReference type="Pfam" id="PF01551">
    <property type="entry name" value="Peptidase_M23"/>
    <property type="match status" value="1"/>
</dbReference>
<feature type="coiled-coil region" evidence="2">
    <location>
        <begin position="32"/>
        <end position="94"/>
    </location>
</feature>
<dbReference type="InterPro" id="IPR050570">
    <property type="entry name" value="Cell_wall_metabolism_enzyme"/>
</dbReference>
<comment type="caution">
    <text evidence="5">The sequence shown here is derived from an EMBL/GenBank/DDBJ whole genome shotgun (WGS) entry which is preliminary data.</text>
</comment>
<dbReference type="EMBL" id="AZAC01000016">
    <property type="protein sequence ID" value="KIX13424.1"/>
    <property type="molecule type" value="Genomic_DNA"/>
</dbReference>
<dbReference type="PANTHER" id="PTHR21666">
    <property type="entry name" value="PEPTIDASE-RELATED"/>
    <property type="match status" value="1"/>
</dbReference>
<dbReference type="InterPro" id="IPR011055">
    <property type="entry name" value="Dup_hybrid_motif"/>
</dbReference>
<dbReference type="AlphaFoldDB" id="A0A0D2J5M9"/>
<dbReference type="SUPFAM" id="SSF51261">
    <property type="entry name" value="Duplicated hybrid motif"/>
    <property type="match status" value="1"/>
</dbReference>
<dbReference type="GO" id="GO:0004222">
    <property type="term" value="F:metalloendopeptidase activity"/>
    <property type="evidence" value="ECO:0007669"/>
    <property type="project" value="TreeGrafter"/>
</dbReference>
<dbReference type="Gene3D" id="6.10.250.3150">
    <property type="match status" value="1"/>
</dbReference>
<feature type="coiled-coil region" evidence="2">
    <location>
        <begin position="179"/>
        <end position="224"/>
    </location>
</feature>
<sequence length="374" mass="41563">MRRIFFALTCLCLVLPLPLGAAQKPDSLETARRELKTRLSTLVDQRNQLTRTIEAIHLEINSLKIRRIRARARINELKALALKSSGRLEDLRREAAELQPSLLKMREIYGERLRAMYLHGPDTGLAIWAGANSFHDALTRSQALARLAADSREKLQKIKIRQKKYEKLKTSLAFKQNEFLEYIKDQQETEKTLKEMEQKNGGLLNNLEAQGKKLSENINTLNQAQARLVRTLAMVKTLPPEQKRGKILVPPIKGVVAAKGNLSPPVEGAPTNLNLPEKHGIFIKARPGSLVRSPWWGKVAYAGNLAGYGKVIVLDHGQRVHTVLACLGNLSVDKGQNVKAGSVVGQVGGTALVYLEVRKGAKPVNPLKWLRLGS</sequence>
<dbReference type="STRING" id="1429043.X474_14310"/>
<dbReference type="Gene3D" id="2.70.70.10">
    <property type="entry name" value="Glucose Permease (Domain IIA)"/>
    <property type="match status" value="1"/>
</dbReference>
<organism evidence="5 6">
    <name type="scientific">Dethiosulfatarculus sandiegensis</name>
    <dbReference type="NCBI Taxonomy" id="1429043"/>
    <lineage>
        <taxon>Bacteria</taxon>
        <taxon>Pseudomonadati</taxon>
        <taxon>Thermodesulfobacteriota</taxon>
        <taxon>Desulfarculia</taxon>
        <taxon>Desulfarculales</taxon>
        <taxon>Desulfarculaceae</taxon>
        <taxon>Dethiosulfatarculus</taxon>
    </lineage>
</organism>
<dbReference type="InterPro" id="IPR016047">
    <property type="entry name" value="M23ase_b-sheet_dom"/>
</dbReference>
<keyword evidence="6" id="KW-1185">Reference proteome</keyword>
<dbReference type="Proteomes" id="UP000032233">
    <property type="component" value="Unassembled WGS sequence"/>
</dbReference>
<dbReference type="InParanoid" id="A0A0D2J5M9"/>
<keyword evidence="1 3" id="KW-0732">Signal</keyword>
<name>A0A0D2J5M9_9BACT</name>
<evidence type="ECO:0000256" key="3">
    <source>
        <dbReference type="SAM" id="SignalP"/>
    </source>
</evidence>
<feature type="signal peptide" evidence="3">
    <location>
        <begin position="1"/>
        <end position="21"/>
    </location>
</feature>
<gene>
    <name evidence="5" type="ORF">X474_14310</name>
</gene>
<accession>A0A0D2J5M9</accession>
<evidence type="ECO:0000259" key="4">
    <source>
        <dbReference type="Pfam" id="PF01551"/>
    </source>
</evidence>
<evidence type="ECO:0000313" key="6">
    <source>
        <dbReference type="Proteomes" id="UP000032233"/>
    </source>
</evidence>
<proteinExistence type="predicted"/>